<name>A0A370FVC5_GLULI</name>
<dbReference type="Gene3D" id="1.20.1550.10">
    <property type="entry name" value="DsbB-like"/>
    <property type="match status" value="1"/>
</dbReference>
<dbReference type="SUPFAM" id="SSF158442">
    <property type="entry name" value="DsbB-like"/>
    <property type="match status" value="1"/>
</dbReference>
<dbReference type="Pfam" id="PF02600">
    <property type="entry name" value="DsbB"/>
    <property type="match status" value="1"/>
</dbReference>
<keyword evidence="3 5" id="KW-1133">Transmembrane helix</keyword>
<dbReference type="Proteomes" id="UP000254958">
    <property type="component" value="Unassembled WGS sequence"/>
</dbReference>
<evidence type="ECO:0000313" key="6">
    <source>
        <dbReference type="EMBL" id="RDI33614.1"/>
    </source>
</evidence>
<comment type="caution">
    <text evidence="6">The sequence shown here is derived from an EMBL/GenBank/DDBJ whole genome shotgun (WGS) entry which is preliminary data.</text>
</comment>
<evidence type="ECO:0000256" key="1">
    <source>
        <dbReference type="ARBA" id="ARBA00004141"/>
    </source>
</evidence>
<dbReference type="GO" id="GO:0015035">
    <property type="term" value="F:protein-disulfide reductase activity"/>
    <property type="evidence" value="ECO:0007669"/>
    <property type="project" value="InterPro"/>
</dbReference>
<evidence type="ECO:0000256" key="4">
    <source>
        <dbReference type="ARBA" id="ARBA00023136"/>
    </source>
</evidence>
<keyword evidence="7" id="KW-1185">Reference proteome</keyword>
<feature type="transmembrane region" description="Helical" evidence="5">
    <location>
        <begin position="140"/>
        <end position="161"/>
    </location>
</feature>
<protein>
    <submittedName>
        <fullName evidence="6">Disulfide bond formation protein DsbB</fullName>
    </submittedName>
</protein>
<evidence type="ECO:0000313" key="7">
    <source>
        <dbReference type="Proteomes" id="UP000254958"/>
    </source>
</evidence>
<dbReference type="EMBL" id="QQAW01000018">
    <property type="protein sequence ID" value="RDI33614.1"/>
    <property type="molecule type" value="Genomic_DNA"/>
</dbReference>
<dbReference type="InterPro" id="IPR003752">
    <property type="entry name" value="DiS_bond_form_DsbB/BdbC"/>
</dbReference>
<feature type="transmembrane region" description="Helical" evidence="5">
    <location>
        <begin position="47"/>
        <end position="64"/>
    </location>
</feature>
<keyword evidence="2 5" id="KW-0812">Transmembrane</keyword>
<evidence type="ECO:0000256" key="5">
    <source>
        <dbReference type="SAM" id="Phobius"/>
    </source>
</evidence>
<reference evidence="6 7" key="1">
    <citation type="submission" date="2018-07" db="EMBL/GenBank/DDBJ databases">
        <title>Genomic Encyclopedia of Type Strains, Phase IV (KMG-IV): sequencing the most valuable type-strain genomes for metagenomic binning, comparative biology and taxonomic classification.</title>
        <authorList>
            <person name="Goeker M."/>
        </authorList>
    </citation>
    <scope>NUCLEOTIDE SEQUENCE [LARGE SCALE GENOMIC DNA]</scope>
    <source>
        <strain evidence="6 7">DSM 5603</strain>
    </source>
</reference>
<dbReference type="RefSeq" id="WP_245949149.1">
    <property type="nucleotide sequence ID" value="NZ_BJMI01000031.1"/>
</dbReference>
<gene>
    <name evidence="6" type="ORF">C7453_11813</name>
</gene>
<feature type="transmembrane region" description="Helical" evidence="5">
    <location>
        <begin position="12"/>
        <end position="35"/>
    </location>
</feature>
<accession>A0A370FVC5</accession>
<dbReference type="InterPro" id="IPR023380">
    <property type="entry name" value="DsbB-like_sf"/>
</dbReference>
<organism evidence="6 7">
    <name type="scientific">Gluconacetobacter liquefaciens</name>
    <name type="common">Acetobacter liquefaciens</name>
    <dbReference type="NCBI Taxonomy" id="89584"/>
    <lineage>
        <taxon>Bacteria</taxon>
        <taxon>Pseudomonadati</taxon>
        <taxon>Pseudomonadota</taxon>
        <taxon>Alphaproteobacteria</taxon>
        <taxon>Acetobacterales</taxon>
        <taxon>Acetobacteraceae</taxon>
        <taxon>Gluconacetobacter</taxon>
    </lineage>
</organism>
<sequence length="170" mass="17961">MTRRGTGMGRGPGFVLAVAGAVALGIAAWVEYGLGDVPCGLCLWERWPWRVLVGLGLLAALLRGQGARAMLWLAVPVMLAACGLSAVHVGVEQGWWPSPLPECRAPVFHPGTFAERLAAMPLRPSKPCDAPTYLVGALPLSMAAMDGLYAAGVLAVIAYCLSRGRKRGRR</sequence>
<evidence type="ECO:0000256" key="2">
    <source>
        <dbReference type="ARBA" id="ARBA00022692"/>
    </source>
</evidence>
<keyword evidence="4 5" id="KW-0472">Membrane</keyword>
<dbReference type="GO" id="GO:0016020">
    <property type="term" value="C:membrane"/>
    <property type="evidence" value="ECO:0007669"/>
    <property type="project" value="UniProtKB-SubCell"/>
</dbReference>
<comment type="subcellular location">
    <subcellularLocation>
        <location evidence="1">Membrane</location>
        <topology evidence="1">Multi-pass membrane protein</topology>
    </subcellularLocation>
</comment>
<feature type="transmembrane region" description="Helical" evidence="5">
    <location>
        <begin position="71"/>
        <end position="91"/>
    </location>
</feature>
<dbReference type="GO" id="GO:0006457">
    <property type="term" value="P:protein folding"/>
    <property type="evidence" value="ECO:0007669"/>
    <property type="project" value="InterPro"/>
</dbReference>
<evidence type="ECO:0000256" key="3">
    <source>
        <dbReference type="ARBA" id="ARBA00022989"/>
    </source>
</evidence>
<dbReference type="AlphaFoldDB" id="A0A370FVC5"/>
<proteinExistence type="predicted"/>